<gene>
    <name evidence="1" type="ORF">E1283_35695</name>
</gene>
<dbReference type="RefSeq" id="WP_132822314.1">
    <property type="nucleotide sequence ID" value="NZ_SMKI01000766.1"/>
</dbReference>
<dbReference type="Proteomes" id="UP000295345">
    <property type="component" value="Unassembled WGS sequence"/>
</dbReference>
<name>A0A4R4SGE4_9ACTN</name>
<accession>A0A4R4SGE4</accession>
<keyword evidence="2" id="KW-1185">Reference proteome</keyword>
<reference evidence="1 2" key="1">
    <citation type="submission" date="2019-03" db="EMBL/GenBank/DDBJ databases">
        <title>Draft genome sequences of novel Actinobacteria.</title>
        <authorList>
            <person name="Sahin N."/>
            <person name="Ay H."/>
            <person name="Saygin H."/>
        </authorList>
    </citation>
    <scope>NUCLEOTIDE SEQUENCE [LARGE SCALE GENOMIC DNA]</scope>
    <source>
        <strain evidence="1 2">DSM 41900</strain>
    </source>
</reference>
<comment type="caution">
    <text evidence="1">The sequence shown here is derived from an EMBL/GenBank/DDBJ whole genome shotgun (WGS) entry which is preliminary data.</text>
</comment>
<proteinExistence type="predicted"/>
<dbReference type="EMBL" id="SMKI01000766">
    <property type="protein sequence ID" value="TDC61052.1"/>
    <property type="molecule type" value="Genomic_DNA"/>
</dbReference>
<evidence type="ECO:0000313" key="1">
    <source>
        <dbReference type="EMBL" id="TDC61052.1"/>
    </source>
</evidence>
<dbReference type="AlphaFoldDB" id="A0A4R4SGE4"/>
<sequence>MTKRGLGDDRFHDPGVTLITDGRCLVKVVREFHRAEFSREFGCEFGREFGAEDPGIGGTPR</sequence>
<organism evidence="1 2">
    <name type="scientific">Streptomyces hainanensis</name>
    <dbReference type="NCBI Taxonomy" id="402648"/>
    <lineage>
        <taxon>Bacteria</taxon>
        <taxon>Bacillati</taxon>
        <taxon>Actinomycetota</taxon>
        <taxon>Actinomycetes</taxon>
        <taxon>Kitasatosporales</taxon>
        <taxon>Streptomycetaceae</taxon>
        <taxon>Streptomyces</taxon>
    </lineage>
</organism>
<protein>
    <submittedName>
        <fullName evidence="1">Uncharacterized protein</fullName>
    </submittedName>
</protein>
<evidence type="ECO:0000313" key="2">
    <source>
        <dbReference type="Proteomes" id="UP000295345"/>
    </source>
</evidence>